<dbReference type="InterPro" id="IPR011050">
    <property type="entry name" value="Pectin_lyase_fold/virulence"/>
</dbReference>
<evidence type="ECO:0000313" key="4">
    <source>
        <dbReference type="Proteomes" id="UP000658514"/>
    </source>
</evidence>
<dbReference type="InterPro" id="IPR008638">
    <property type="entry name" value="FhaB/CdiA-like_TPS"/>
</dbReference>
<dbReference type="NCBIfam" id="TIGR01901">
    <property type="entry name" value="adhes_NPXG"/>
    <property type="match status" value="1"/>
</dbReference>
<organism evidence="3 4">
    <name type="scientific">Calothrix parietina FACHB-288</name>
    <dbReference type="NCBI Taxonomy" id="2692896"/>
    <lineage>
        <taxon>Bacteria</taxon>
        <taxon>Bacillati</taxon>
        <taxon>Cyanobacteriota</taxon>
        <taxon>Cyanophyceae</taxon>
        <taxon>Nostocales</taxon>
        <taxon>Calotrichaceae</taxon>
        <taxon>Calothrix</taxon>
    </lineage>
</organism>
<dbReference type="Pfam" id="PF05860">
    <property type="entry name" value="TPS"/>
    <property type="match status" value="1"/>
</dbReference>
<gene>
    <name evidence="3" type="ORF">H6G24_04695</name>
</gene>
<comment type="caution">
    <text evidence="3">The sequence shown here is derived from an EMBL/GenBank/DDBJ whole genome shotgun (WGS) entry which is preliminary data.</text>
</comment>
<dbReference type="Gene3D" id="2.160.20.10">
    <property type="entry name" value="Single-stranded right-handed beta-helix, Pectin lyase-like"/>
    <property type="match status" value="3"/>
</dbReference>
<proteinExistence type="predicted"/>
<evidence type="ECO:0000259" key="2">
    <source>
        <dbReference type="SMART" id="SM00912"/>
    </source>
</evidence>
<protein>
    <submittedName>
        <fullName evidence="3">Filamentous hemagglutinin N-terminal domain-containing protein</fullName>
    </submittedName>
</protein>
<keyword evidence="1" id="KW-0732">Signal</keyword>
<dbReference type="SUPFAM" id="SSF51126">
    <property type="entry name" value="Pectin lyase-like"/>
    <property type="match status" value="4"/>
</dbReference>
<dbReference type="EMBL" id="JACJQH010000005">
    <property type="protein sequence ID" value="MBD2194795.1"/>
    <property type="molecule type" value="Genomic_DNA"/>
</dbReference>
<name>A0ABR8A4C5_9CYAN</name>
<evidence type="ECO:0000256" key="1">
    <source>
        <dbReference type="SAM" id="SignalP"/>
    </source>
</evidence>
<feature type="chain" id="PRO_5046821136" evidence="1">
    <location>
        <begin position="41"/>
        <end position="1052"/>
    </location>
</feature>
<sequence>MNNQAENFNNNLWIVNNPKFKILLFCILSSVYLTPTLASAQIVPDNTISSPSATATVGNTTEITGGTKSGSNLFHSFSQFSVLKDTTAWFKNDVDVSNIISRVTGGSISDINGLIRANGTANLFLINPNGIVFGANAALNIGGSFFASTADSIKFADGSIYSAVNPQAAPLLTINTPVGLQYGANPGGIIVNGDGNKLFIDEFFATSRDNRPVGIAVPSGQTLALVGGEVSLVGGNVTAAQGRVEIAAVKDSLVTINSTNSGLSLSYPGVNSFLDINLNKAASIDVSGEGSGNVQVMGRNVNVTDGSAILANTEGSLNGGAILINARELLQVNGFNPDSGLSTIISTDVSTGATGNGGIIDITTNKLIATDGGQISSNTFGFGTGGTVNIQASDIELIFGGPLGPSGIFANTDSGSGDAGKVNVVTENLLISDGAQISTTSWPGGGKGGDINITAKKTQIIGAAFDEFASVLLATTYSNGDGGNIYLKTDTLAVKDGAQIGNNTNLGGNAGKIEVIANNIEISGTVAGKFASGLFSNVEENATGNGGLLRVETANLKLFDGGAIVSKTNSSGNAGQIDIDAKNIEIQSKEGNVLPTAIAADVQTNATGSGGKLTINTDILSLKDAGQIATSTFGKGDAGELIIQAKDISLDGFISSASSGIFSNASNNANSQVISQGNGGKLTINTEKLTIANGATIAASNFRSRNQSISPGDGAAGDIQINAIWLEMLNNNSEIPSSINASTWKGGGGNIQLNIQSSIMASNGSAITAETRGTANGGTIRANTNLLELNSGAFISTSSIGSGLAGDIFIDANRIRTDESQVIATSTQSGGGSIRLNSNLLLLRNNSLISSSVTDSTGGGGDIFINSRFVVGANNSDIRANAVLGNGGNIFISTNGIFLTPDSEIDASSQFGVDGVVTVTNPDADNKISIQELPQDLIDVSQQVVASCKRNRDNQFVITGRDGLPQNPTHILNSQNSWHDLRNFAVIAGNNGIEAARGINKANLPENNDKATRIVEAQGWIVNANGTVELVKQAPDVTYVTSQQAAPYCAGS</sequence>
<evidence type="ECO:0000313" key="3">
    <source>
        <dbReference type="EMBL" id="MBD2194795.1"/>
    </source>
</evidence>
<feature type="signal peptide" evidence="1">
    <location>
        <begin position="1"/>
        <end position="40"/>
    </location>
</feature>
<dbReference type="SMART" id="SM00912">
    <property type="entry name" value="Haemagg_act"/>
    <property type="match status" value="1"/>
</dbReference>
<feature type="domain" description="Filamentous haemagglutinin FhaB/tRNA nuclease CdiA-like TPS" evidence="2">
    <location>
        <begin position="47"/>
        <end position="156"/>
    </location>
</feature>
<accession>A0ABR8A4C5</accession>
<dbReference type="InterPro" id="IPR012334">
    <property type="entry name" value="Pectin_lyas_fold"/>
</dbReference>
<dbReference type="RefSeq" id="WP_190550032.1">
    <property type="nucleotide sequence ID" value="NZ_CAWPNO010000084.1"/>
</dbReference>
<dbReference type="Proteomes" id="UP000658514">
    <property type="component" value="Unassembled WGS sequence"/>
</dbReference>
<reference evidence="3 4" key="1">
    <citation type="journal article" date="2020" name="ISME J.">
        <title>Comparative genomics reveals insights into cyanobacterial evolution and habitat adaptation.</title>
        <authorList>
            <person name="Chen M.Y."/>
            <person name="Teng W.K."/>
            <person name="Zhao L."/>
            <person name="Hu C.X."/>
            <person name="Zhou Y.K."/>
            <person name="Han B.P."/>
            <person name="Song L.R."/>
            <person name="Shu W.S."/>
        </authorList>
    </citation>
    <scope>NUCLEOTIDE SEQUENCE [LARGE SCALE GENOMIC DNA]</scope>
    <source>
        <strain evidence="3 4">FACHB-288</strain>
    </source>
</reference>
<keyword evidence="4" id="KW-1185">Reference proteome</keyword>